<sequence length="78" mass="8617">MAAKRYPLPKKLSVGLSEKAYENLRDLNGQYHYSNNYLLTILLENLDTLVDATALEQVMADFKAEYGAPAPGGMSHNA</sequence>
<accession>A0A5R9ICL0</accession>
<gene>
    <name evidence="1" type="ORF">FE810_15640</name>
</gene>
<protein>
    <submittedName>
        <fullName evidence="1">Uncharacterized protein</fullName>
    </submittedName>
</protein>
<keyword evidence="2" id="KW-1185">Reference proteome</keyword>
<dbReference type="AlphaFoldDB" id="A0A5R9ICL0"/>
<proteinExistence type="predicted"/>
<evidence type="ECO:0000313" key="1">
    <source>
        <dbReference type="EMBL" id="TLU61103.1"/>
    </source>
</evidence>
<reference evidence="1 2" key="1">
    <citation type="submission" date="2019-05" db="EMBL/GenBank/DDBJ databases">
        <title>Genome sequences of Thalassotalea litorea 1K03283.</title>
        <authorList>
            <person name="Zhang D."/>
        </authorList>
    </citation>
    <scope>NUCLEOTIDE SEQUENCE [LARGE SCALE GENOMIC DNA]</scope>
    <source>
        <strain evidence="1 2">MCCC 1K03283</strain>
    </source>
</reference>
<comment type="caution">
    <text evidence="1">The sequence shown here is derived from an EMBL/GenBank/DDBJ whole genome shotgun (WGS) entry which is preliminary data.</text>
</comment>
<dbReference type="Proteomes" id="UP000307790">
    <property type="component" value="Unassembled WGS sequence"/>
</dbReference>
<organism evidence="1 2">
    <name type="scientific">Thalassotalea litorea</name>
    <dbReference type="NCBI Taxonomy" id="2020715"/>
    <lineage>
        <taxon>Bacteria</taxon>
        <taxon>Pseudomonadati</taxon>
        <taxon>Pseudomonadota</taxon>
        <taxon>Gammaproteobacteria</taxon>
        <taxon>Alteromonadales</taxon>
        <taxon>Colwelliaceae</taxon>
        <taxon>Thalassotalea</taxon>
    </lineage>
</organism>
<name>A0A5R9ICL0_9GAMM</name>
<evidence type="ECO:0000313" key="2">
    <source>
        <dbReference type="Proteomes" id="UP000307790"/>
    </source>
</evidence>
<dbReference type="EMBL" id="VCBC01000019">
    <property type="protein sequence ID" value="TLU61103.1"/>
    <property type="molecule type" value="Genomic_DNA"/>
</dbReference>
<dbReference type="OrthoDB" id="7644752at2"/>
<dbReference type="RefSeq" id="WP_138321366.1">
    <property type="nucleotide sequence ID" value="NZ_VCBC01000019.1"/>
</dbReference>